<feature type="compositionally biased region" description="Low complexity" evidence="5">
    <location>
        <begin position="522"/>
        <end position="533"/>
    </location>
</feature>
<feature type="transmembrane region" description="Helical" evidence="6">
    <location>
        <begin position="79"/>
        <end position="98"/>
    </location>
</feature>
<feature type="domain" description="O-antigen ligase-related" evidence="7">
    <location>
        <begin position="217"/>
        <end position="353"/>
    </location>
</feature>
<evidence type="ECO:0000256" key="3">
    <source>
        <dbReference type="ARBA" id="ARBA00022989"/>
    </source>
</evidence>
<keyword evidence="3 6" id="KW-1133">Transmembrane helix</keyword>
<feature type="transmembrane region" description="Helical" evidence="6">
    <location>
        <begin position="104"/>
        <end position="121"/>
    </location>
</feature>
<feature type="transmembrane region" description="Helical" evidence="6">
    <location>
        <begin position="426"/>
        <end position="446"/>
    </location>
</feature>
<dbReference type="InterPro" id="IPR051533">
    <property type="entry name" value="WaaL-like"/>
</dbReference>
<feature type="transmembrane region" description="Helical" evidence="6">
    <location>
        <begin position="344"/>
        <end position="364"/>
    </location>
</feature>
<dbReference type="PANTHER" id="PTHR37422">
    <property type="entry name" value="TEICHURONIC ACID BIOSYNTHESIS PROTEIN TUAE"/>
    <property type="match status" value="1"/>
</dbReference>
<feature type="compositionally biased region" description="Basic and acidic residues" evidence="5">
    <location>
        <begin position="633"/>
        <end position="678"/>
    </location>
</feature>
<dbReference type="EMBL" id="QRHE01000002">
    <property type="protein sequence ID" value="RHF52997.1"/>
    <property type="molecule type" value="Genomic_DNA"/>
</dbReference>
<dbReference type="AlphaFoldDB" id="A0A414NZA2"/>
<comment type="subcellular location">
    <subcellularLocation>
        <location evidence="1">Membrane</location>
        <topology evidence="1">Multi-pass membrane protein</topology>
    </subcellularLocation>
</comment>
<dbReference type="GO" id="GO:0016020">
    <property type="term" value="C:membrane"/>
    <property type="evidence" value="ECO:0007669"/>
    <property type="project" value="UniProtKB-SubCell"/>
</dbReference>
<dbReference type="PANTHER" id="PTHR37422:SF13">
    <property type="entry name" value="LIPOPOLYSACCHARIDE BIOSYNTHESIS PROTEIN PA4999-RELATED"/>
    <property type="match status" value="1"/>
</dbReference>
<proteinExistence type="predicted"/>
<feature type="transmembrane region" description="Helical" evidence="6">
    <location>
        <begin position="215"/>
        <end position="246"/>
    </location>
</feature>
<evidence type="ECO:0000313" key="9">
    <source>
        <dbReference type="Proteomes" id="UP000283442"/>
    </source>
</evidence>
<name>A0A414NZA2_9FIRM</name>
<feature type="transmembrane region" description="Helical" evidence="6">
    <location>
        <begin position="133"/>
        <end position="151"/>
    </location>
</feature>
<comment type="caution">
    <text evidence="8">The sequence shown here is derived from an EMBL/GenBank/DDBJ whole genome shotgun (WGS) entry which is preliminary data.</text>
</comment>
<evidence type="ECO:0000256" key="5">
    <source>
        <dbReference type="SAM" id="MobiDB-lite"/>
    </source>
</evidence>
<dbReference type="Proteomes" id="UP000283442">
    <property type="component" value="Unassembled WGS sequence"/>
</dbReference>
<dbReference type="Pfam" id="PF04932">
    <property type="entry name" value="Wzy_C"/>
    <property type="match status" value="1"/>
</dbReference>
<keyword evidence="4 6" id="KW-0472">Membrane</keyword>
<feature type="transmembrane region" description="Helical" evidence="6">
    <location>
        <begin position="402"/>
        <end position="419"/>
    </location>
</feature>
<evidence type="ECO:0000259" key="7">
    <source>
        <dbReference type="Pfam" id="PF04932"/>
    </source>
</evidence>
<dbReference type="OrthoDB" id="9806320at2"/>
<organism evidence="8 9">
    <name type="scientific">Mitsuokella multacida</name>
    <dbReference type="NCBI Taxonomy" id="52226"/>
    <lineage>
        <taxon>Bacteria</taxon>
        <taxon>Bacillati</taxon>
        <taxon>Bacillota</taxon>
        <taxon>Negativicutes</taxon>
        <taxon>Selenomonadales</taxon>
        <taxon>Selenomonadaceae</taxon>
        <taxon>Mitsuokella</taxon>
    </lineage>
</organism>
<reference evidence="8 9" key="1">
    <citation type="submission" date="2018-08" db="EMBL/GenBank/DDBJ databases">
        <title>A genome reference for cultivated species of the human gut microbiota.</title>
        <authorList>
            <person name="Zou Y."/>
            <person name="Xue W."/>
            <person name="Luo G."/>
        </authorList>
    </citation>
    <scope>NUCLEOTIDE SEQUENCE [LARGE SCALE GENOMIC DNA]</scope>
    <source>
        <strain evidence="8 9">AM25-21AC</strain>
    </source>
</reference>
<feature type="transmembrane region" description="Helical" evidence="6">
    <location>
        <begin position="252"/>
        <end position="271"/>
    </location>
</feature>
<evidence type="ECO:0000256" key="4">
    <source>
        <dbReference type="ARBA" id="ARBA00023136"/>
    </source>
</evidence>
<dbReference type="InterPro" id="IPR007016">
    <property type="entry name" value="O-antigen_ligase-rel_domated"/>
</dbReference>
<feature type="compositionally biased region" description="Basic and acidic residues" evidence="5">
    <location>
        <begin position="601"/>
        <end position="610"/>
    </location>
</feature>
<keyword evidence="2 6" id="KW-0812">Transmembrane</keyword>
<protein>
    <submittedName>
        <fullName evidence="8">Polymerase</fullName>
    </submittedName>
</protein>
<gene>
    <name evidence="8" type="ORF">DW674_03595</name>
</gene>
<sequence length="678" mass="75183">MKRNKTSETGAHIREKRRALAHDRWKRRATAIAWYGLLAEVFFLPLSPSVATVALLVGIAGTALRFYVDKEFHFRHLRFDVPAVLFVAVSGLSVLSSPDRGFSFYNYYNLVGVYVLTYLLIGQNVREPGQMKSILRMACAAAVIVLLYGYYQFLFGIDISSMKWVDGDAFPELRKRVFSTWENPNILAGYLDIIICLAFGLFMKCRDRERRILLGAFMIAAAACLAMTYARGACLVIAVILAGYGVLRDRRVLVACILVVAILFVLDPMLYERITSVFTKVDTSTEMRLAFWESTVAMIQDHPFLGIGWGAYWMVYPEYDFYLQGANVLIVHAHNIYLNYMAEIGIPGAVAFFWFFFGTMIMALRTHFPADTGAAEQMTPFGKYQMPFRWNRLWHDWKEHDILAGLSLGIGLAVLSVALNGLTDDLLFNIPSSMLLWMLAALAGALSCMCPEKVDTAENETSGNDFLKKFQVTVRKGAKDAKEAAMDAKDKVQDRVQDKVHGMLYRELPADADASDKDKAEASAAKPAPGKEAPSGDKVPAAEQPETPRDPMDELAEEVRKALLQRKQEEEAAAKAAEEAAKPAEQAAETAEPAEADEAAPDDKPQKQEPAEQSAKPAEPQKAEAEAPEGDAAAEKSDAAAKDIEEVKEAAQEKIAEKKEEKEAGSHEETKRDIKGDD</sequence>
<accession>A0A414NZA2</accession>
<evidence type="ECO:0000313" key="8">
    <source>
        <dbReference type="EMBL" id="RHF52997.1"/>
    </source>
</evidence>
<feature type="region of interest" description="Disordered" evidence="5">
    <location>
        <begin position="509"/>
        <end position="678"/>
    </location>
</feature>
<evidence type="ECO:0000256" key="1">
    <source>
        <dbReference type="ARBA" id="ARBA00004141"/>
    </source>
</evidence>
<evidence type="ECO:0000256" key="2">
    <source>
        <dbReference type="ARBA" id="ARBA00022692"/>
    </source>
</evidence>
<feature type="compositionally biased region" description="Basic and acidic residues" evidence="5">
    <location>
        <begin position="546"/>
        <end position="582"/>
    </location>
</feature>
<evidence type="ECO:0000256" key="6">
    <source>
        <dbReference type="SAM" id="Phobius"/>
    </source>
</evidence>
<feature type="transmembrane region" description="Helical" evidence="6">
    <location>
        <begin position="186"/>
        <end position="203"/>
    </location>
</feature>